<feature type="signal peptide" evidence="1">
    <location>
        <begin position="1"/>
        <end position="23"/>
    </location>
</feature>
<organism evidence="2 3">
    <name type="scientific">Synaphobranchus kaupii</name>
    <name type="common">Kaup's arrowtooth eel</name>
    <dbReference type="NCBI Taxonomy" id="118154"/>
    <lineage>
        <taxon>Eukaryota</taxon>
        <taxon>Metazoa</taxon>
        <taxon>Chordata</taxon>
        <taxon>Craniata</taxon>
        <taxon>Vertebrata</taxon>
        <taxon>Euteleostomi</taxon>
        <taxon>Actinopterygii</taxon>
        <taxon>Neopterygii</taxon>
        <taxon>Teleostei</taxon>
        <taxon>Anguilliformes</taxon>
        <taxon>Synaphobranchidae</taxon>
        <taxon>Synaphobranchus</taxon>
    </lineage>
</organism>
<comment type="caution">
    <text evidence="2">The sequence shown here is derived from an EMBL/GenBank/DDBJ whole genome shotgun (WGS) entry which is preliminary data.</text>
</comment>
<reference evidence="2" key="1">
    <citation type="journal article" date="2023" name="Science">
        <title>Genome structures resolve the early diversification of teleost fishes.</title>
        <authorList>
            <person name="Parey E."/>
            <person name="Louis A."/>
            <person name="Montfort J."/>
            <person name="Bouchez O."/>
            <person name="Roques C."/>
            <person name="Iampietro C."/>
            <person name="Lluch J."/>
            <person name="Castinel A."/>
            <person name="Donnadieu C."/>
            <person name="Desvignes T."/>
            <person name="Floi Bucao C."/>
            <person name="Jouanno E."/>
            <person name="Wen M."/>
            <person name="Mejri S."/>
            <person name="Dirks R."/>
            <person name="Jansen H."/>
            <person name="Henkel C."/>
            <person name="Chen W.J."/>
            <person name="Zahm M."/>
            <person name="Cabau C."/>
            <person name="Klopp C."/>
            <person name="Thompson A.W."/>
            <person name="Robinson-Rechavi M."/>
            <person name="Braasch I."/>
            <person name="Lecointre G."/>
            <person name="Bobe J."/>
            <person name="Postlethwait J.H."/>
            <person name="Berthelot C."/>
            <person name="Roest Crollius H."/>
            <person name="Guiguen Y."/>
        </authorList>
    </citation>
    <scope>NUCLEOTIDE SEQUENCE</scope>
    <source>
        <strain evidence="2">WJC10195</strain>
    </source>
</reference>
<gene>
    <name evidence="2" type="ORF">SKAU_G00137070</name>
</gene>
<proteinExistence type="predicted"/>
<protein>
    <recommendedName>
        <fullName evidence="4">Secreted protein</fullName>
    </recommendedName>
</protein>
<name>A0A9Q1FS57_SYNKA</name>
<keyword evidence="1" id="KW-0732">Signal</keyword>
<dbReference type="EMBL" id="JAINUF010000004">
    <property type="protein sequence ID" value="KAJ8364876.1"/>
    <property type="molecule type" value="Genomic_DNA"/>
</dbReference>
<dbReference type="AlphaFoldDB" id="A0A9Q1FS57"/>
<evidence type="ECO:0000256" key="1">
    <source>
        <dbReference type="SAM" id="SignalP"/>
    </source>
</evidence>
<evidence type="ECO:0000313" key="3">
    <source>
        <dbReference type="Proteomes" id="UP001152622"/>
    </source>
</evidence>
<accession>A0A9Q1FS57</accession>
<dbReference type="Proteomes" id="UP001152622">
    <property type="component" value="Chromosome 4"/>
</dbReference>
<sequence length="76" mass="8027">MTLILLERRPVLWWCLTGQVVLAECGGLEAGTAADGLEELLMVLQEVEGLPMEWAGGGAGDLLLLLGPPGCHTERG</sequence>
<keyword evidence="3" id="KW-1185">Reference proteome</keyword>
<evidence type="ECO:0000313" key="2">
    <source>
        <dbReference type="EMBL" id="KAJ8364876.1"/>
    </source>
</evidence>
<evidence type="ECO:0008006" key="4">
    <source>
        <dbReference type="Google" id="ProtNLM"/>
    </source>
</evidence>
<feature type="chain" id="PRO_5040312827" description="Secreted protein" evidence="1">
    <location>
        <begin position="24"/>
        <end position="76"/>
    </location>
</feature>